<proteinExistence type="predicted"/>
<dbReference type="STRING" id="245187.SAMN04488003_11286"/>
<dbReference type="Proteomes" id="UP000199585">
    <property type="component" value="Unassembled WGS sequence"/>
</dbReference>
<keyword evidence="3" id="KW-1185">Reference proteome</keyword>
<keyword evidence="1" id="KW-1133">Transmembrane helix</keyword>
<keyword evidence="1" id="KW-0812">Transmembrane</keyword>
<dbReference type="EMBL" id="FOCI01000012">
    <property type="protein sequence ID" value="SEN28134.1"/>
    <property type="molecule type" value="Genomic_DNA"/>
</dbReference>
<sequence length="51" mass="5355">MRIGPFLCLIGAIIVLSGATVWLAQQSGALALLPALSAVLLILTVLIRQVR</sequence>
<evidence type="ECO:0000313" key="2">
    <source>
        <dbReference type="EMBL" id="SEN28134.1"/>
    </source>
</evidence>
<name>A0A1H8F9L5_9RHOB</name>
<gene>
    <name evidence="2" type="ORF">SAMN04488003_11286</name>
</gene>
<dbReference type="AlphaFoldDB" id="A0A1H8F9L5"/>
<reference evidence="2 3" key="1">
    <citation type="submission" date="2016-10" db="EMBL/GenBank/DDBJ databases">
        <authorList>
            <person name="de Groot N.N."/>
        </authorList>
    </citation>
    <scope>NUCLEOTIDE SEQUENCE [LARGE SCALE GENOMIC DNA]</scope>
    <source>
        <strain evidence="2 3">DSM 16213</strain>
    </source>
</reference>
<accession>A0A1H8F9L5</accession>
<organism evidence="2 3">
    <name type="scientific">Loktanella fryxellensis</name>
    <dbReference type="NCBI Taxonomy" id="245187"/>
    <lineage>
        <taxon>Bacteria</taxon>
        <taxon>Pseudomonadati</taxon>
        <taxon>Pseudomonadota</taxon>
        <taxon>Alphaproteobacteria</taxon>
        <taxon>Rhodobacterales</taxon>
        <taxon>Roseobacteraceae</taxon>
        <taxon>Loktanella</taxon>
    </lineage>
</organism>
<feature type="transmembrane region" description="Helical" evidence="1">
    <location>
        <begin position="28"/>
        <end position="47"/>
    </location>
</feature>
<keyword evidence="1" id="KW-0472">Membrane</keyword>
<dbReference type="RefSeq" id="WP_177174634.1">
    <property type="nucleotide sequence ID" value="NZ_FOCI01000012.1"/>
</dbReference>
<evidence type="ECO:0000313" key="3">
    <source>
        <dbReference type="Proteomes" id="UP000199585"/>
    </source>
</evidence>
<protein>
    <submittedName>
        <fullName evidence="2">Uncharacterized protein</fullName>
    </submittedName>
</protein>
<evidence type="ECO:0000256" key="1">
    <source>
        <dbReference type="SAM" id="Phobius"/>
    </source>
</evidence>